<evidence type="ECO:0000256" key="1">
    <source>
        <dbReference type="SAM" id="MobiDB-lite"/>
    </source>
</evidence>
<dbReference type="Proteomes" id="UP001565243">
    <property type="component" value="Unassembled WGS sequence"/>
</dbReference>
<protein>
    <recommendedName>
        <fullName evidence="4">Type III effector</fullName>
    </recommendedName>
</protein>
<dbReference type="RefSeq" id="WP_369895943.1">
    <property type="nucleotide sequence ID" value="NZ_JBGFFX010000008.1"/>
</dbReference>
<gene>
    <name evidence="2" type="ORF">AB6T85_14440</name>
</gene>
<organism evidence="2 3">
    <name type="scientific">Erwinia aeris</name>
    <dbReference type="NCBI Taxonomy" id="3239803"/>
    <lineage>
        <taxon>Bacteria</taxon>
        <taxon>Pseudomonadati</taxon>
        <taxon>Pseudomonadota</taxon>
        <taxon>Gammaproteobacteria</taxon>
        <taxon>Enterobacterales</taxon>
        <taxon>Erwiniaceae</taxon>
        <taxon>Erwinia</taxon>
    </lineage>
</organism>
<sequence>MKFVSGQLRPYQNPSQGNRLREESTTPLRSGEAHQAGRPGGRRHSMDSGSANLHLQQQVTELEEQVNKIRAKDDLEAAPGTFSADLHQHMLGQRRYEKAATADFLGTQTWKRMRCAQLNATPGGQVAAAQYGLGFAHDETSGKVPFGKLEIGHEMNGYYQRMAPSGKTLNLCHQLYQLRYPQAKQQQRLFINSEFMTDKIVKRFQAQHPGHGPLKQEAVAPGIIAISCDSVDDWQALDLLADKFGARPSAYQVARNAVGAQQQPFINDPRVQNHLTVAALRSPHAQGPVTQLRKIPDSLSTSVLARADADMIDELTRILSYPQLAQRHQQNPLVAQGLQGIRFIAEAMPALATDSTRFGNAHRALMEEMQVLLGAISPYKANAFKAYASQRIREALPPQQAMQLNPIEPFLLSSGMQALTEALEAALIASRSGLAPLKNGEKCTQFYYEAEEYADSFGKLADPQKQSPAFYTSFCDSFVAHNSQPEHSWSLQDMIEGIGQEMKNRKNKAEPLNVVIDTTIEKEGEMKALMGTFSEALANNELRLFLCKSHQKFGNLGATKVLGGSLTLVGAKTEGNEALQKRFRHYEASQNWFHHGEGQLLTHITHAAIRHEPKMLQQSIDNGNFIAQHCFNGENGHGRFAGHDTDKPFSMLNTYSLEPEARYPSFKLNANSGKAQRWSYSPAEVVESDLIRARGSFGFTESTISSIGNLPGYDDRMLRLSHGSETKPESIERNWMLSREMQLDRPSLTIGSALHLAKQLVNDSLTPEQRRSLHDRPFSEKLRQAGKNAAPVISNQQRNEASVAELRATAALPENFTLNKVASIVGYLNHLISSEDLTEEVAYSDDRQALDELLGGFIDSGMPGVSRTGREQAVRLRCELSLEDMWSDDPETRRRGTDHLLAASDSHISRGMGVLKEAVPDKAWQEMPQKVRDRLVSVIFDRLDVNSQLEFLHHNSQLSGRGQFTQECAMRLAGRLNASSPEATSQHWQATIMQAMLRRGIITPGNS</sequence>
<feature type="region of interest" description="Disordered" evidence="1">
    <location>
        <begin position="1"/>
        <end position="49"/>
    </location>
</feature>
<reference evidence="2 3" key="1">
    <citation type="submission" date="2024-07" db="EMBL/GenBank/DDBJ databases">
        <authorList>
            <person name="Hebao G."/>
        </authorList>
    </citation>
    <scope>NUCLEOTIDE SEQUENCE [LARGE SCALE GENOMIC DNA]</scope>
    <source>
        <strain evidence="2 3">ACCC 02193</strain>
    </source>
</reference>
<evidence type="ECO:0008006" key="4">
    <source>
        <dbReference type="Google" id="ProtNLM"/>
    </source>
</evidence>
<evidence type="ECO:0000313" key="3">
    <source>
        <dbReference type="Proteomes" id="UP001565243"/>
    </source>
</evidence>
<name>A0ABV4E9I9_9GAMM</name>
<proteinExistence type="predicted"/>
<dbReference type="EMBL" id="JBGFFX010000008">
    <property type="protein sequence ID" value="MEY8771595.1"/>
    <property type="molecule type" value="Genomic_DNA"/>
</dbReference>
<keyword evidence="3" id="KW-1185">Reference proteome</keyword>
<comment type="caution">
    <text evidence="2">The sequence shown here is derived from an EMBL/GenBank/DDBJ whole genome shotgun (WGS) entry which is preliminary data.</text>
</comment>
<accession>A0ABV4E9I9</accession>
<evidence type="ECO:0000313" key="2">
    <source>
        <dbReference type="EMBL" id="MEY8771595.1"/>
    </source>
</evidence>